<dbReference type="SUPFAM" id="SSF52540">
    <property type="entry name" value="P-loop containing nucleoside triphosphate hydrolases"/>
    <property type="match status" value="1"/>
</dbReference>
<feature type="coiled-coil region" evidence="1">
    <location>
        <begin position="831"/>
        <end position="858"/>
    </location>
</feature>
<organism evidence="2 3">
    <name type="scientific">Halorubrum ezzemoulense</name>
    <name type="common">Halorubrum chaoviator</name>
    <dbReference type="NCBI Taxonomy" id="337243"/>
    <lineage>
        <taxon>Archaea</taxon>
        <taxon>Methanobacteriati</taxon>
        <taxon>Methanobacteriota</taxon>
        <taxon>Stenosarchaea group</taxon>
        <taxon>Halobacteria</taxon>
        <taxon>Halobacteriales</taxon>
        <taxon>Haloferacaceae</taxon>
        <taxon>Halorubrum</taxon>
    </lineage>
</organism>
<sequence length="942" mass="106788">MFFVVGESGSGKSELCQWLQYELQDRTEVSSGDFTHVPIHIPRQVREPREVLGRLADYLDDASLDEAKQLANLPPSGVFEKTIGTITVAFEKGDPVVQLVKDDDFRETIRENLEEYVDSFDDPESELEFEPISEEKLSELFDRHPGAREEYGNQSASPEEELFDIITRQAKDAIKDMLYVGDIKETLRQINERFQEREERPVLIIEDLTGFTIFQHEILSFFSDLGASNWDVVIGVTTGMEQKLVEGRRADIASQDTINDRISARVTLTEQTDDGSKTLFLEQENVHVDLARTYLVAIKEGSNCEFSPVPSISEEEIDDVFGGDLYPFNERFLTRIYENLQEDEQRKQTPRVYLKFVLEGLLDNDKPPFQHAELLDTLGKVRCMITADHEGLDRNVLKWYGVEDSEAGVQRVDPRIPETFGVESDGTVPLTTTDTEFCPECSAPLEETESGALVCRNCDTTCDDCGSPMEQSEEFWICTSDSSHQKPIGGKRELFENRLQDLLDWRGEGATFNKTSHIEDGAEQAIRFFYDQPESLVRPECRSNDAAFLRWAKGSRKVPIHIDNGDRPRYRKVVIGPELPESLLKDLLRIGIYDETTVEEHVQNGAVDAQSLRTWAEGAVSEFRTNLEGDIKEEFGADIDQVALFGKYLLNIFTGNGAEFSADALAEPVDLNRFAVTAKPNDLEVDMSGFDTYGESLLGLFHARFHLRANMVDYERLESHVKATSPNELCNTVHGMSAGILGFKIGPTRKEAIDLKEFLTQPSHFGFRSTGRSLHEYAREDEYEETLNGLSGSFTDLKRFYESVDSPSDIDLSTVEEAYDSLPSTYPPESLKALKELDEDEREEYDKALERIDDITERLGESSSVWDFLSVHYDVAQLKYGAFSDQFKILKSFRADLEELDGELVGRITELQQDIQIDIDTQPFVNCQQVASDFLDDLEESK</sequence>
<dbReference type="Proteomes" id="UP000215731">
    <property type="component" value="Unassembled WGS sequence"/>
</dbReference>
<accession>A0A256J159</accession>
<gene>
    <name evidence="2" type="ORF">DJ80_09895</name>
</gene>
<dbReference type="AlphaFoldDB" id="A0A256J159"/>
<reference evidence="2 3" key="1">
    <citation type="journal article" date="2014" name="Front. Microbiol.">
        <title>Population and genomic analysis of the genus Halorubrum.</title>
        <authorList>
            <person name="Fullmer M.S."/>
            <person name="Soucy S.M."/>
            <person name="Swithers K.S."/>
            <person name="Makkay A.M."/>
            <person name="Wheeler R."/>
            <person name="Ventosa A."/>
            <person name="Gogarten J.P."/>
            <person name="Papke R.T."/>
        </authorList>
    </citation>
    <scope>NUCLEOTIDE SEQUENCE [LARGE SCALE GENOMIC DNA]</scope>
    <source>
        <strain evidence="2 3">Ga36</strain>
    </source>
</reference>
<proteinExistence type="predicted"/>
<keyword evidence="1" id="KW-0175">Coiled coil</keyword>
<dbReference type="EMBL" id="NHOZ01000092">
    <property type="protein sequence ID" value="OYR62548.1"/>
    <property type="molecule type" value="Genomic_DNA"/>
</dbReference>
<evidence type="ECO:0000313" key="3">
    <source>
        <dbReference type="Proteomes" id="UP000215731"/>
    </source>
</evidence>
<evidence type="ECO:0000256" key="1">
    <source>
        <dbReference type="SAM" id="Coils"/>
    </source>
</evidence>
<comment type="caution">
    <text evidence="2">The sequence shown here is derived from an EMBL/GenBank/DDBJ whole genome shotgun (WGS) entry which is preliminary data.</text>
</comment>
<dbReference type="InterPro" id="IPR027417">
    <property type="entry name" value="P-loop_NTPase"/>
</dbReference>
<protein>
    <submittedName>
        <fullName evidence="2">Uncharacterized protein</fullName>
    </submittedName>
</protein>
<name>A0A256J159_HALEZ</name>
<evidence type="ECO:0000313" key="2">
    <source>
        <dbReference type="EMBL" id="OYR62548.1"/>
    </source>
</evidence>